<feature type="transmembrane region" description="Helical" evidence="6">
    <location>
        <begin position="390"/>
        <end position="408"/>
    </location>
</feature>
<feature type="transmembrane region" description="Helical" evidence="6">
    <location>
        <begin position="20"/>
        <end position="40"/>
    </location>
</feature>
<sequence length="429" mass="45050">MTRVAAGLRGTAKRAQVDTLIVAIAFGTSNIGAYLLNVIAPRLLSQAQWGEFGSLLAILVVGAVPALGLQTFAALRVAKLRTGETTSTHLRDLPQRDLGQLFTMALTASAAVTGLLIAATPLLMMLLHFSTPWPTLCVAVALTGVTCNGIFLGMLQGAQRFGALARLIIIDGLGRTGAALVGLLVFGTPTGALGTMVVGTLLVATTGWLMCGRPPLVKRQPGHVSEVFHAGQALLGLVLLVNLDLILARHHLPPDAGGEYAVGWVMTRMAYWLPYAMAVVALPRLADAEQRRRVVPITLGFCAGLNALVVLVAVVFGSDIVTLIGGGGYAASTLPLWAFALVGSLLSLVQILLYSRIASADRRSTVLVWVAVGIEIALVTVWLHDSLLEIVTAAVATTAGLVLTSALIELRHSLLSRHGNFAIPQTPRL</sequence>
<evidence type="ECO:0000313" key="7">
    <source>
        <dbReference type="EMBL" id="MFC6865641.1"/>
    </source>
</evidence>
<feature type="transmembrane region" description="Helical" evidence="6">
    <location>
        <begin position="133"/>
        <end position="155"/>
    </location>
</feature>
<accession>A0ABW2BRL5</accession>
<dbReference type="PANTHER" id="PTHR30250:SF11">
    <property type="entry name" value="O-ANTIGEN TRANSPORTER-RELATED"/>
    <property type="match status" value="1"/>
</dbReference>
<feature type="transmembrane region" description="Helical" evidence="6">
    <location>
        <begin position="52"/>
        <end position="75"/>
    </location>
</feature>
<keyword evidence="8" id="KW-1185">Reference proteome</keyword>
<dbReference type="PANTHER" id="PTHR30250">
    <property type="entry name" value="PST FAMILY PREDICTED COLANIC ACID TRANSPORTER"/>
    <property type="match status" value="1"/>
</dbReference>
<feature type="transmembrane region" description="Helical" evidence="6">
    <location>
        <begin position="336"/>
        <end position="354"/>
    </location>
</feature>
<name>A0ABW2BRL5_9PSEU</name>
<feature type="transmembrane region" description="Helical" evidence="6">
    <location>
        <begin position="261"/>
        <end position="282"/>
    </location>
</feature>
<dbReference type="Proteomes" id="UP001596337">
    <property type="component" value="Unassembled WGS sequence"/>
</dbReference>
<keyword evidence="5 6" id="KW-0472">Membrane</keyword>
<feature type="transmembrane region" description="Helical" evidence="6">
    <location>
        <begin position="192"/>
        <end position="211"/>
    </location>
</feature>
<keyword evidence="2" id="KW-1003">Cell membrane</keyword>
<evidence type="ECO:0000256" key="6">
    <source>
        <dbReference type="SAM" id="Phobius"/>
    </source>
</evidence>
<feature type="transmembrane region" description="Helical" evidence="6">
    <location>
        <begin position="101"/>
        <end position="127"/>
    </location>
</feature>
<evidence type="ECO:0000256" key="4">
    <source>
        <dbReference type="ARBA" id="ARBA00022989"/>
    </source>
</evidence>
<comment type="subcellular location">
    <subcellularLocation>
        <location evidence="1">Cell membrane</location>
        <topology evidence="1">Multi-pass membrane protein</topology>
    </subcellularLocation>
</comment>
<evidence type="ECO:0000256" key="2">
    <source>
        <dbReference type="ARBA" id="ARBA00022475"/>
    </source>
</evidence>
<protein>
    <submittedName>
        <fullName evidence="7">Lipopolysaccharide biosynthesis protein</fullName>
    </submittedName>
</protein>
<evidence type="ECO:0000313" key="8">
    <source>
        <dbReference type="Proteomes" id="UP001596337"/>
    </source>
</evidence>
<feature type="transmembrane region" description="Helical" evidence="6">
    <location>
        <begin position="294"/>
        <end position="316"/>
    </location>
</feature>
<proteinExistence type="predicted"/>
<keyword evidence="3 6" id="KW-0812">Transmembrane</keyword>
<feature type="transmembrane region" description="Helical" evidence="6">
    <location>
        <begin position="167"/>
        <end position="186"/>
    </location>
</feature>
<gene>
    <name evidence="7" type="ORF">ACFQGD_00610</name>
</gene>
<organism evidence="7 8">
    <name type="scientific">Haloechinothrix salitolerans</name>
    <dbReference type="NCBI Taxonomy" id="926830"/>
    <lineage>
        <taxon>Bacteria</taxon>
        <taxon>Bacillati</taxon>
        <taxon>Actinomycetota</taxon>
        <taxon>Actinomycetes</taxon>
        <taxon>Pseudonocardiales</taxon>
        <taxon>Pseudonocardiaceae</taxon>
        <taxon>Haloechinothrix</taxon>
    </lineage>
</organism>
<keyword evidence="4 6" id="KW-1133">Transmembrane helix</keyword>
<reference evidence="8" key="1">
    <citation type="journal article" date="2019" name="Int. J. Syst. Evol. Microbiol.">
        <title>The Global Catalogue of Microorganisms (GCM) 10K type strain sequencing project: providing services to taxonomists for standard genome sequencing and annotation.</title>
        <authorList>
            <consortium name="The Broad Institute Genomics Platform"/>
            <consortium name="The Broad Institute Genome Sequencing Center for Infectious Disease"/>
            <person name="Wu L."/>
            <person name="Ma J."/>
        </authorList>
    </citation>
    <scope>NUCLEOTIDE SEQUENCE [LARGE SCALE GENOMIC DNA]</scope>
    <source>
        <strain evidence="8">KCTC 32255</strain>
    </source>
</reference>
<dbReference type="EMBL" id="JBHSXX010000001">
    <property type="protein sequence ID" value="MFC6865641.1"/>
    <property type="molecule type" value="Genomic_DNA"/>
</dbReference>
<evidence type="ECO:0000256" key="5">
    <source>
        <dbReference type="ARBA" id="ARBA00023136"/>
    </source>
</evidence>
<dbReference type="InterPro" id="IPR050833">
    <property type="entry name" value="Poly_Biosynth_Transport"/>
</dbReference>
<feature type="transmembrane region" description="Helical" evidence="6">
    <location>
        <begin position="366"/>
        <end position="384"/>
    </location>
</feature>
<evidence type="ECO:0000256" key="3">
    <source>
        <dbReference type="ARBA" id="ARBA00022692"/>
    </source>
</evidence>
<evidence type="ECO:0000256" key="1">
    <source>
        <dbReference type="ARBA" id="ARBA00004651"/>
    </source>
</evidence>
<feature type="transmembrane region" description="Helical" evidence="6">
    <location>
        <begin position="223"/>
        <end position="241"/>
    </location>
</feature>
<comment type="caution">
    <text evidence="7">The sequence shown here is derived from an EMBL/GenBank/DDBJ whole genome shotgun (WGS) entry which is preliminary data.</text>
</comment>
<dbReference type="RefSeq" id="WP_345392105.1">
    <property type="nucleotide sequence ID" value="NZ_BAABLA010000007.1"/>
</dbReference>